<evidence type="ECO:0000313" key="2">
    <source>
        <dbReference type="Proteomes" id="UP000789359"/>
    </source>
</evidence>
<dbReference type="PANTHER" id="PTHR35866">
    <property type="entry name" value="PUTATIVE-RELATED"/>
    <property type="match status" value="1"/>
</dbReference>
<organism evidence="1 2">
    <name type="scientific">Campylobacter suis</name>
    <dbReference type="NCBI Taxonomy" id="2790657"/>
    <lineage>
        <taxon>Bacteria</taxon>
        <taxon>Pseudomonadati</taxon>
        <taxon>Campylobacterota</taxon>
        <taxon>Epsilonproteobacteria</taxon>
        <taxon>Campylobacterales</taxon>
        <taxon>Campylobacteraceae</taxon>
        <taxon>Campylobacter</taxon>
    </lineage>
</organism>
<dbReference type="PANTHER" id="PTHR35866:SF1">
    <property type="entry name" value="YKGJ FAMILY CYSTEINE CLUSTER PROTEIN"/>
    <property type="match status" value="1"/>
</dbReference>
<gene>
    <name evidence="1" type="ORF">LMG8286_00763</name>
</gene>
<accession>A0ABM8Q2V9</accession>
<keyword evidence="2" id="KW-1185">Reference proteome</keyword>
<reference evidence="1 2" key="1">
    <citation type="submission" date="2020-11" db="EMBL/GenBank/DDBJ databases">
        <authorList>
            <person name="Peeters C."/>
        </authorList>
    </citation>
    <scope>NUCLEOTIDE SEQUENCE [LARGE SCALE GENOMIC DNA]</scope>
    <source>
        <strain evidence="1 2">LMG 8286</strain>
    </source>
</reference>
<dbReference type="InterPro" id="IPR005358">
    <property type="entry name" value="Puta_zinc/iron-chelating_dom"/>
</dbReference>
<evidence type="ECO:0008006" key="3">
    <source>
        <dbReference type="Google" id="ProtNLM"/>
    </source>
</evidence>
<evidence type="ECO:0000313" key="1">
    <source>
        <dbReference type="EMBL" id="CAD7287132.1"/>
    </source>
</evidence>
<dbReference type="EMBL" id="CAJHOE010000001">
    <property type="protein sequence ID" value="CAD7287132.1"/>
    <property type="molecule type" value="Genomic_DNA"/>
</dbReference>
<sequence>MLRAEGFAWEFDPSFCQSCGGKCCTGDSGLIWIDDSEIAALAKYLKFETEQFKDQFLFIYKGKFSIKEKPYKGGHACIFFDEKEQNCGIYEYRPKQCRSFPFWEHFKTNLEELKQECIGVKFL</sequence>
<dbReference type="Pfam" id="PF03692">
    <property type="entry name" value="CxxCxxCC"/>
    <property type="match status" value="1"/>
</dbReference>
<comment type="caution">
    <text evidence="1">The sequence shown here is derived from an EMBL/GenBank/DDBJ whole genome shotgun (WGS) entry which is preliminary data.</text>
</comment>
<proteinExistence type="predicted"/>
<protein>
    <recommendedName>
        <fullName evidence="3">YkgJ family cysteine cluster protein</fullName>
    </recommendedName>
</protein>
<dbReference type="RefSeq" id="WP_230056529.1">
    <property type="nucleotide sequence ID" value="NZ_CAJHOE010000001.1"/>
</dbReference>
<name>A0ABM8Q2V9_9BACT</name>
<dbReference type="Proteomes" id="UP000789359">
    <property type="component" value="Unassembled WGS sequence"/>
</dbReference>